<sequence length="264" mass="28987">MSLLAQAPDMRQWVDSPQAPGVLALSLSHEFDQAGARKHRHDSGQLYCLSQGMMTVRTGKGLFASLPRCVGWIPPRFEHAIVGPGPVKGWTVFVRPDQVAGLPEGPALLACSRLLEPLVERLAESGPADWHAAPYQRMSQVLLDELHAATQQKLSLPLPEDRRLRAIARVLMQNPADPRSGAELALWAGLSPRSLSRHWTQAVGMSIAKYRQVARILNSLDGLAKGRDVQQVAWDVGFESVSAYINAFRQTFGFTPGKYLAARP</sequence>
<keyword evidence="1" id="KW-0805">Transcription regulation</keyword>
<gene>
    <name evidence="5" type="ORF">CS347_14185</name>
</gene>
<dbReference type="InterPro" id="IPR018060">
    <property type="entry name" value="HTH_AraC"/>
</dbReference>
<organism evidence="5 6">
    <name type="scientific">Bordetella hinzii</name>
    <dbReference type="NCBI Taxonomy" id="103855"/>
    <lineage>
        <taxon>Bacteria</taxon>
        <taxon>Pseudomonadati</taxon>
        <taxon>Pseudomonadota</taxon>
        <taxon>Betaproteobacteria</taxon>
        <taxon>Burkholderiales</taxon>
        <taxon>Alcaligenaceae</taxon>
        <taxon>Bordetella</taxon>
    </lineage>
</organism>
<dbReference type="SUPFAM" id="SSF46689">
    <property type="entry name" value="Homeodomain-like"/>
    <property type="match status" value="1"/>
</dbReference>
<keyword evidence="3" id="KW-0804">Transcription</keyword>
<evidence type="ECO:0000256" key="3">
    <source>
        <dbReference type="ARBA" id="ARBA00023163"/>
    </source>
</evidence>
<dbReference type="PROSITE" id="PS00041">
    <property type="entry name" value="HTH_ARAC_FAMILY_1"/>
    <property type="match status" value="1"/>
</dbReference>
<dbReference type="PANTHER" id="PTHR11019">
    <property type="entry name" value="HTH-TYPE TRANSCRIPTIONAL REGULATOR NIMR"/>
    <property type="match status" value="1"/>
</dbReference>
<dbReference type="InterPro" id="IPR011051">
    <property type="entry name" value="RmlC_Cupin_sf"/>
</dbReference>
<dbReference type="Gene3D" id="1.10.10.60">
    <property type="entry name" value="Homeodomain-like"/>
    <property type="match status" value="1"/>
</dbReference>
<evidence type="ECO:0000313" key="6">
    <source>
        <dbReference type="Proteomes" id="UP000282741"/>
    </source>
</evidence>
<protein>
    <submittedName>
        <fullName evidence="5">AraC family transcriptional regulator</fullName>
    </submittedName>
</protein>
<dbReference type="InterPro" id="IPR009057">
    <property type="entry name" value="Homeodomain-like_sf"/>
</dbReference>
<dbReference type="GO" id="GO:0043565">
    <property type="term" value="F:sequence-specific DNA binding"/>
    <property type="evidence" value="ECO:0007669"/>
    <property type="project" value="InterPro"/>
</dbReference>
<evidence type="ECO:0000313" key="5">
    <source>
        <dbReference type="EMBL" id="AZW17827.1"/>
    </source>
</evidence>
<dbReference type="InterPro" id="IPR018062">
    <property type="entry name" value="HTH_AraC-typ_CS"/>
</dbReference>
<dbReference type="SUPFAM" id="SSF51182">
    <property type="entry name" value="RmlC-like cupins"/>
    <property type="match status" value="1"/>
</dbReference>
<feature type="domain" description="HTH araC/xylS-type" evidence="4">
    <location>
        <begin position="165"/>
        <end position="262"/>
    </location>
</feature>
<dbReference type="CDD" id="cd06124">
    <property type="entry name" value="cupin_NimR-like_N"/>
    <property type="match status" value="1"/>
</dbReference>
<dbReference type="GO" id="GO:0003700">
    <property type="term" value="F:DNA-binding transcription factor activity"/>
    <property type="evidence" value="ECO:0007669"/>
    <property type="project" value="InterPro"/>
</dbReference>
<dbReference type="Proteomes" id="UP000282741">
    <property type="component" value="Chromosome"/>
</dbReference>
<dbReference type="AlphaFoldDB" id="A0AAN1RYV9"/>
<proteinExistence type="predicted"/>
<dbReference type="EMBL" id="CP024172">
    <property type="protein sequence ID" value="AZW17827.1"/>
    <property type="molecule type" value="Genomic_DNA"/>
</dbReference>
<name>A0AAN1RYV9_9BORD</name>
<reference evidence="6" key="1">
    <citation type="submission" date="2017-10" db="EMBL/GenBank/DDBJ databases">
        <title>Whole genome sequencing of various Bordetella species.</title>
        <authorList>
            <person name="Weigand M.R."/>
            <person name="Loparev V."/>
            <person name="Peng Y."/>
            <person name="Bowden K.E."/>
            <person name="Tondella M.L."/>
            <person name="Williams M.M."/>
        </authorList>
    </citation>
    <scope>NUCLEOTIDE SEQUENCE [LARGE SCALE GENOMIC DNA]</scope>
    <source>
        <strain evidence="6">H720</strain>
    </source>
</reference>
<evidence type="ECO:0000256" key="2">
    <source>
        <dbReference type="ARBA" id="ARBA00023125"/>
    </source>
</evidence>
<dbReference type="PROSITE" id="PS01124">
    <property type="entry name" value="HTH_ARAC_FAMILY_2"/>
    <property type="match status" value="1"/>
</dbReference>
<dbReference type="SMART" id="SM00342">
    <property type="entry name" value="HTH_ARAC"/>
    <property type="match status" value="1"/>
</dbReference>
<keyword evidence="2" id="KW-0238">DNA-binding</keyword>
<evidence type="ECO:0000259" key="4">
    <source>
        <dbReference type="PROSITE" id="PS01124"/>
    </source>
</evidence>
<accession>A0AAN1RYV9</accession>
<dbReference type="PANTHER" id="PTHR11019:SF159">
    <property type="entry name" value="TRANSCRIPTIONAL REGULATOR-RELATED"/>
    <property type="match status" value="1"/>
</dbReference>
<evidence type="ECO:0000256" key="1">
    <source>
        <dbReference type="ARBA" id="ARBA00023015"/>
    </source>
</evidence>
<dbReference type="Pfam" id="PF12833">
    <property type="entry name" value="HTH_18"/>
    <property type="match status" value="1"/>
</dbReference>
<dbReference type="RefSeq" id="WP_032964055.1">
    <property type="nucleotide sequence ID" value="NZ_CP012077.1"/>
</dbReference>